<reference evidence="1" key="1">
    <citation type="submission" date="2021-06" db="EMBL/GenBank/DDBJ databases">
        <authorList>
            <person name="Hodson N. C."/>
            <person name="Mongue J. A."/>
            <person name="Jaron S. K."/>
        </authorList>
    </citation>
    <scope>NUCLEOTIDE SEQUENCE</scope>
</reference>
<sequence length="40" mass="4064">MGPFVVNEFNVCTLNPGSGASNGNSGSPLVCYDDKGPYVG</sequence>
<comment type="caution">
    <text evidence="1">The sequence shown here is derived from an EMBL/GenBank/DDBJ whole genome shotgun (WGS) entry which is preliminary data.</text>
</comment>
<dbReference type="Proteomes" id="UP000708208">
    <property type="component" value="Unassembled WGS sequence"/>
</dbReference>
<name>A0A8J2KQ19_9HEXA</name>
<evidence type="ECO:0000313" key="1">
    <source>
        <dbReference type="EMBL" id="CAG7818585.1"/>
    </source>
</evidence>
<gene>
    <name evidence="1" type="ORF">AFUS01_LOCUS29081</name>
</gene>
<feature type="non-terminal residue" evidence="1">
    <location>
        <position position="1"/>
    </location>
</feature>
<proteinExistence type="predicted"/>
<organism evidence="1 2">
    <name type="scientific">Allacma fusca</name>
    <dbReference type="NCBI Taxonomy" id="39272"/>
    <lineage>
        <taxon>Eukaryota</taxon>
        <taxon>Metazoa</taxon>
        <taxon>Ecdysozoa</taxon>
        <taxon>Arthropoda</taxon>
        <taxon>Hexapoda</taxon>
        <taxon>Collembola</taxon>
        <taxon>Symphypleona</taxon>
        <taxon>Sminthuridae</taxon>
        <taxon>Allacma</taxon>
    </lineage>
</organism>
<evidence type="ECO:0000313" key="2">
    <source>
        <dbReference type="Proteomes" id="UP000708208"/>
    </source>
</evidence>
<keyword evidence="2" id="KW-1185">Reference proteome</keyword>
<dbReference type="EMBL" id="CAJVCH010424757">
    <property type="protein sequence ID" value="CAG7818585.1"/>
    <property type="molecule type" value="Genomic_DNA"/>
</dbReference>
<accession>A0A8J2KQ19</accession>
<protein>
    <submittedName>
        <fullName evidence="1">Uncharacterized protein</fullName>
    </submittedName>
</protein>
<dbReference type="AlphaFoldDB" id="A0A8J2KQ19"/>